<feature type="transmembrane region" description="Helical" evidence="1">
    <location>
        <begin position="133"/>
        <end position="152"/>
    </location>
</feature>
<keyword evidence="1" id="KW-0812">Transmembrane</keyword>
<organism evidence="2 3">
    <name type="scientific">Segatella copri</name>
    <dbReference type="NCBI Taxonomy" id="165179"/>
    <lineage>
        <taxon>Bacteria</taxon>
        <taxon>Pseudomonadati</taxon>
        <taxon>Bacteroidota</taxon>
        <taxon>Bacteroidia</taxon>
        <taxon>Bacteroidales</taxon>
        <taxon>Prevotellaceae</taxon>
        <taxon>Segatella</taxon>
    </lineage>
</organism>
<sequence>MDSLFLLQFACFIFMFINAFIVALSCLHVRWKNKRYERSRWMIAAAITGLAIQYVIQMKFGFRAIDDDLGAVINILIYTPCFSLICMGIYNLETTRANRRKMYLVCGAIYAAIILIFCVGVSLHQSLYIREELYLMLVLFCVSVSYCIYMIIREMNRRRKMLETMAATDMLAYVRYSRASIFILCLPVLVLPVAMFSTTLLYILAPVGLMALLFFNLTFIALGSNYIPTEELLDKEAENNPPSETGNGGGRGIFCHTAESCG</sequence>
<feature type="transmembrane region" description="Helical" evidence="1">
    <location>
        <begin position="41"/>
        <end position="57"/>
    </location>
</feature>
<reference evidence="3" key="1">
    <citation type="submission" date="2019-09" db="EMBL/GenBank/DDBJ databases">
        <title>Distinct polysaccharide growth profiles of human intestinal Prevotella copri isolates.</title>
        <authorList>
            <person name="Fehlner-Peach H."/>
            <person name="Magnabosco C."/>
            <person name="Raghavan V."/>
            <person name="Scher J.U."/>
            <person name="Tett A."/>
            <person name="Cox L.M."/>
            <person name="Gottsegen C."/>
            <person name="Watters A."/>
            <person name="Wiltshire- Gordon J.D."/>
            <person name="Segata N."/>
            <person name="Bonneau R."/>
            <person name="Littman D.R."/>
        </authorList>
    </citation>
    <scope>NUCLEOTIDE SEQUENCE [LARGE SCALE GENOMIC DNA]</scope>
    <source>
        <strain evidence="3">iA624</strain>
    </source>
</reference>
<dbReference type="Proteomes" id="UP000405805">
    <property type="component" value="Unassembled WGS sequence"/>
</dbReference>
<feature type="transmembrane region" description="Helical" evidence="1">
    <location>
        <begin position="6"/>
        <end position="29"/>
    </location>
</feature>
<comment type="caution">
    <text evidence="2">The sequence shown here is derived from an EMBL/GenBank/DDBJ whole genome shotgun (WGS) entry which is preliminary data.</text>
</comment>
<dbReference type="AlphaFoldDB" id="A0AA90VGZ2"/>
<feature type="transmembrane region" description="Helical" evidence="1">
    <location>
        <begin position="69"/>
        <end position="90"/>
    </location>
</feature>
<feature type="transmembrane region" description="Helical" evidence="1">
    <location>
        <begin position="200"/>
        <end position="222"/>
    </location>
</feature>
<name>A0AA90VGZ2_9BACT</name>
<feature type="transmembrane region" description="Helical" evidence="1">
    <location>
        <begin position="173"/>
        <end position="194"/>
    </location>
</feature>
<keyword evidence="1" id="KW-1133">Transmembrane helix</keyword>
<dbReference type="RefSeq" id="WP_153096958.1">
    <property type="nucleotide sequence ID" value="NZ_VZBP01000083.1"/>
</dbReference>
<evidence type="ECO:0000256" key="1">
    <source>
        <dbReference type="SAM" id="Phobius"/>
    </source>
</evidence>
<dbReference type="EMBL" id="VZBP01000083">
    <property type="protein sequence ID" value="MQO09535.1"/>
    <property type="molecule type" value="Genomic_DNA"/>
</dbReference>
<proteinExistence type="predicted"/>
<feature type="transmembrane region" description="Helical" evidence="1">
    <location>
        <begin position="102"/>
        <end position="127"/>
    </location>
</feature>
<protein>
    <submittedName>
        <fullName evidence="2">Uncharacterized protein</fullName>
    </submittedName>
</protein>
<keyword evidence="1" id="KW-0472">Membrane</keyword>
<evidence type="ECO:0000313" key="3">
    <source>
        <dbReference type="Proteomes" id="UP000405805"/>
    </source>
</evidence>
<accession>A0AA90VGZ2</accession>
<evidence type="ECO:0000313" key="2">
    <source>
        <dbReference type="EMBL" id="MQO09535.1"/>
    </source>
</evidence>
<gene>
    <name evidence="2" type="ORF">F7D57_07375</name>
</gene>